<dbReference type="InParanoid" id="A0A165DBY2"/>
<sequence length="133" mass="14885">MTEADGGIRSLRAQVRVRVHHYCHPHQGITRRARTRTPSRPRTTRPAPPTPGLIKPALPPRLPRPLLPTAPPPPAPRTAPRLQHVLTRPAQKGKTEPSPQVARLPSCVTMPLCPDSTRERLLFEPYVVDRIHN</sequence>
<gene>
    <name evidence="2" type="ORF">CALCODRAFT_89107</name>
</gene>
<reference evidence="2 3" key="1">
    <citation type="journal article" date="2016" name="Mol. Biol. Evol.">
        <title>Comparative Genomics of Early-Diverging Mushroom-Forming Fungi Provides Insights into the Origins of Lignocellulose Decay Capabilities.</title>
        <authorList>
            <person name="Nagy L.G."/>
            <person name="Riley R."/>
            <person name="Tritt A."/>
            <person name="Adam C."/>
            <person name="Daum C."/>
            <person name="Floudas D."/>
            <person name="Sun H."/>
            <person name="Yadav J.S."/>
            <person name="Pangilinan J."/>
            <person name="Larsson K.H."/>
            <person name="Matsuura K."/>
            <person name="Barry K."/>
            <person name="Labutti K."/>
            <person name="Kuo R."/>
            <person name="Ohm R.A."/>
            <person name="Bhattacharya S.S."/>
            <person name="Shirouzu T."/>
            <person name="Yoshinaga Y."/>
            <person name="Martin F.M."/>
            <person name="Grigoriev I.V."/>
            <person name="Hibbett D.S."/>
        </authorList>
    </citation>
    <scope>NUCLEOTIDE SEQUENCE [LARGE SCALE GENOMIC DNA]</scope>
    <source>
        <strain evidence="2 3">HHB12733</strain>
    </source>
</reference>
<dbReference type="Proteomes" id="UP000076842">
    <property type="component" value="Unassembled WGS sequence"/>
</dbReference>
<accession>A0A165DBY2</accession>
<name>A0A165DBY2_9BASI</name>
<dbReference type="AlphaFoldDB" id="A0A165DBY2"/>
<evidence type="ECO:0000256" key="1">
    <source>
        <dbReference type="SAM" id="MobiDB-lite"/>
    </source>
</evidence>
<feature type="compositionally biased region" description="Pro residues" evidence="1">
    <location>
        <begin position="46"/>
        <end position="77"/>
    </location>
</feature>
<protein>
    <submittedName>
        <fullName evidence="2">Uncharacterized protein</fullName>
    </submittedName>
</protein>
<feature type="compositionally biased region" description="Basic residues" evidence="1">
    <location>
        <begin position="25"/>
        <end position="43"/>
    </location>
</feature>
<keyword evidence="3" id="KW-1185">Reference proteome</keyword>
<evidence type="ECO:0000313" key="3">
    <source>
        <dbReference type="Proteomes" id="UP000076842"/>
    </source>
</evidence>
<dbReference type="EMBL" id="KV424065">
    <property type="protein sequence ID" value="KZT52481.1"/>
    <property type="molecule type" value="Genomic_DNA"/>
</dbReference>
<feature type="region of interest" description="Disordered" evidence="1">
    <location>
        <begin position="25"/>
        <end position="82"/>
    </location>
</feature>
<organism evidence="2 3">
    <name type="scientific">Calocera cornea HHB12733</name>
    <dbReference type="NCBI Taxonomy" id="1353952"/>
    <lineage>
        <taxon>Eukaryota</taxon>
        <taxon>Fungi</taxon>
        <taxon>Dikarya</taxon>
        <taxon>Basidiomycota</taxon>
        <taxon>Agaricomycotina</taxon>
        <taxon>Dacrymycetes</taxon>
        <taxon>Dacrymycetales</taxon>
        <taxon>Dacrymycetaceae</taxon>
        <taxon>Calocera</taxon>
    </lineage>
</organism>
<proteinExistence type="predicted"/>
<evidence type="ECO:0000313" key="2">
    <source>
        <dbReference type="EMBL" id="KZT52481.1"/>
    </source>
</evidence>